<reference evidence="3 4" key="1">
    <citation type="journal article" date="2007" name="Science">
        <title>The Fusarium graminearum genome reveals a link between localized polymorphism and pathogen specialization.</title>
        <authorList>
            <person name="Cuomo C.A."/>
            <person name="Gueldener U."/>
            <person name="Xu J.-R."/>
            <person name="Trail F."/>
            <person name="Turgeon B.G."/>
            <person name="Di Pietro A."/>
            <person name="Walton J.D."/>
            <person name="Ma L.-J."/>
            <person name="Baker S.E."/>
            <person name="Rep M."/>
            <person name="Adam G."/>
            <person name="Antoniw J."/>
            <person name="Baldwin T."/>
            <person name="Calvo S.E."/>
            <person name="Chang Y.-L."/>
            <person name="DeCaprio D."/>
            <person name="Gale L.R."/>
            <person name="Gnerre S."/>
            <person name="Goswami R.S."/>
            <person name="Hammond-Kosack K."/>
            <person name="Harris L.J."/>
            <person name="Hilburn K."/>
            <person name="Kennell J.C."/>
            <person name="Kroken S."/>
            <person name="Magnuson J.K."/>
            <person name="Mannhaupt G."/>
            <person name="Mauceli E.W."/>
            <person name="Mewes H.-W."/>
            <person name="Mitterbauer R."/>
            <person name="Muehlbauer G."/>
            <person name="Muensterkoetter M."/>
            <person name="Nelson D."/>
            <person name="O'Donnell K."/>
            <person name="Ouellet T."/>
            <person name="Qi W."/>
            <person name="Quesneville H."/>
            <person name="Roncero M.I.G."/>
            <person name="Seong K.-Y."/>
            <person name="Tetko I.V."/>
            <person name="Urban M."/>
            <person name="Waalwijk C."/>
            <person name="Ward T.J."/>
            <person name="Yao J."/>
            <person name="Birren B.W."/>
            <person name="Kistler H.C."/>
        </authorList>
    </citation>
    <scope>NUCLEOTIDE SEQUENCE [LARGE SCALE GENOMIC DNA]</scope>
    <source>
        <strain evidence="4">ATCC MYA-4620 / CBS 123657 / FGSC 9075 / NRRL 31084 / PH-1</strain>
        <strain evidence="3">PH-1 / ATCC MYA-4620 / FGSC 9075 / NRRL 31084</strain>
    </source>
</reference>
<proteinExistence type="predicted"/>
<reference evidence="2 4" key="3">
    <citation type="journal article" date="2015" name="BMC Genomics">
        <title>The completed genome sequence of the pathogenic ascomycete fungus Fusarium graminearum.</title>
        <authorList>
            <person name="King R."/>
            <person name="Urban M."/>
            <person name="Hammond-Kosack M.C."/>
            <person name="Hassani-Pak K."/>
            <person name="Hammond-Kosack K.E."/>
        </authorList>
    </citation>
    <scope>NUCLEOTIDE SEQUENCE [LARGE SCALE GENOMIC DNA]</scope>
    <source>
        <strain evidence="4">ATCC MYA-4620 / CBS 123657 / FGSC 9075 / NRRL 31084 / PH-1</strain>
        <strain evidence="2">PH-1</strain>
    </source>
</reference>
<evidence type="ECO:0000313" key="2">
    <source>
        <dbReference type="EMBL" id="CEF73423.1"/>
    </source>
</evidence>
<evidence type="ECO:0000313" key="4">
    <source>
        <dbReference type="Proteomes" id="UP000070720"/>
    </source>
</evidence>
<dbReference type="OrthoDB" id="10529520at2759"/>
<dbReference type="RefSeq" id="XP_011317095.1">
    <property type="nucleotide sequence ID" value="XM_011318793.1"/>
</dbReference>
<dbReference type="HOGENOM" id="CLU_2158638_0_0_1"/>
<protein>
    <submittedName>
        <fullName evidence="2">Chromosome 1, complete genome</fullName>
    </submittedName>
</protein>
<feature type="compositionally biased region" description="Basic and acidic residues" evidence="1">
    <location>
        <begin position="1"/>
        <end position="14"/>
    </location>
</feature>
<organism evidence="2 4">
    <name type="scientific">Gibberella zeae (strain ATCC MYA-4620 / CBS 123657 / FGSC 9075 / NRRL 31084 / PH-1)</name>
    <name type="common">Wheat head blight fungus</name>
    <name type="synonym">Fusarium graminearum</name>
    <dbReference type="NCBI Taxonomy" id="229533"/>
    <lineage>
        <taxon>Eukaryota</taxon>
        <taxon>Fungi</taxon>
        <taxon>Dikarya</taxon>
        <taxon>Ascomycota</taxon>
        <taxon>Pezizomycotina</taxon>
        <taxon>Sordariomycetes</taxon>
        <taxon>Hypocreomycetidae</taxon>
        <taxon>Hypocreales</taxon>
        <taxon>Nectriaceae</taxon>
        <taxon>Fusarium</taxon>
    </lineage>
</organism>
<evidence type="ECO:0000256" key="1">
    <source>
        <dbReference type="SAM" id="MobiDB-lite"/>
    </source>
</evidence>
<dbReference type="InParanoid" id="I1S512"/>
<reference evidence="3" key="4">
    <citation type="submission" date="2017-01" db="UniProtKB">
        <authorList>
            <consortium name="EnsemblFungi"/>
        </authorList>
    </citation>
    <scope>IDENTIFICATION</scope>
    <source>
        <strain evidence="3">PH-1 / ATCC MYA-4620 / FGSC 9075 / NRRL 31084</strain>
    </source>
</reference>
<reference evidence="3 4" key="2">
    <citation type="journal article" date="2010" name="Nature">
        <title>Comparative genomics reveals mobile pathogenicity chromosomes in Fusarium.</title>
        <authorList>
            <person name="Ma L.J."/>
            <person name="van der Does H.C."/>
            <person name="Borkovich K.A."/>
            <person name="Coleman J.J."/>
            <person name="Daboussi M.J."/>
            <person name="Di Pietro A."/>
            <person name="Dufresne M."/>
            <person name="Freitag M."/>
            <person name="Grabherr M."/>
            <person name="Henrissat B."/>
            <person name="Houterman P.M."/>
            <person name="Kang S."/>
            <person name="Shim W.B."/>
            <person name="Woloshuk C."/>
            <person name="Xie X."/>
            <person name="Xu J.R."/>
            <person name="Antoniw J."/>
            <person name="Baker S.E."/>
            <person name="Bluhm B.H."/>
            <person name="Breakspear A."/>
            <person name="Brown D.W."/>
            <person name="Butchko R.A."/>
            <person name="Chapman S."/>
            <person name="Coulson R."/>
            <person name="Coutinho P.M."/>
            <person name="Danchin E.G."/>
            <person name="Diener A."/>
            <person name="Gale L.R."/>
            <person name="Gardiner D.M."/>
            <person name="Goff S."/>
            <person name="Hammond-Kosack K.E."/>
            <person name="Hilburn K."/>
            <person name="Hua-Van A."/>
            <person name="Jonkers W."/>
            <person name="Kazan K."/>
            <person name="Kodira C.D."/>
            <person name="Koehrsen M."/>
            <person name="Kumar L."/>
            <person name="Lee Y.H."/>
            <person name="Li L."/>
            <person name="Manners J.M."/>
            <person name="Miranda-Saavedra D."/>
            <person name="Mukherjee M."/>
            <person name="Park G."/>
            <person name="Park J."/>
            <person name="Park S.Y."/>
            <person name="Proctor R.H."/>
            <person name="Regev A."/>
            <person name="Ruiz-Roldan M.C."/>
            <person name="Sain D."/>
            <person name="Sakthikumar S."/>
            <person name="Sykes S."/>
            <person name="Schwartz D.C."/>
            <person name="Turgeon B.G."/>
            <person name="Wapinski I."/>
            <person name="Yoder O."/>
            <person name="Young S."/>
            <person name="Zeng Q."/>
            <person name="Zhou S."/>
            <person name="Galagan J."/>
            <person name="Cuomo C.A."/>
            <person name="Kistler H.C."/>
            <person name="Rep M."/>
        </authorList>
    </citation>
    <scope>GENOME REANNOTATION</scope>
    <source>
        <strain evidence="4">ATCC MYA-4620 / CBS 123657 / FGSC 9075 / NRRL 31084 / PH-1</strain>
        <strain evidence="3">PH-1 / ATCC MYA-4620 / FGSC 9075 / NRRL 31084</strain>
    </source>
</reference>
<dbReference type="KEGG" id="fgr:FGSG_11930"/>
<feature type="region of interest" description="Disordered" evidence="1">
    <location>
        <begin position="1"/>
        <end position="76"/>
    </location>
</feature>
<gene>
    <name evidence="2" type="ORF">FGRAMPH1_01T03241</name>
</gene>
<evidence type="ECO:0000313" key="3">
    <source>
        <dbReference type="EnsemblFungi" id="CEF73423"/>
    </source>
</evidence>
<accession>I1S512</accession>
<feature type="compositionally biased region" description="Basic and acidic residues" evidence="1">
    <location>
        <begin position="30"/>
        <end position="39"/>
    </location>
</feature>
<accession>A0A098D3A7</accession>
<dbReference type="AlphaFoldDB" id="I1S512"/>
<dbReference type="VEuPathDB" id="FungiDB:FGRAMPH1_01G03241"/>
<sequence>MNEPRFIRGHERTTLHCAGPSPPMGPGHVRHSEGVRAKSEPGGAELPRRGRFGDSADNDAVRSLGLDPAGAHRRPGMNCGLQGRLGTVQYSTAPWIGRWNFIWRCLFVPTR</sequence>
<dbReference type="EMBL" id="HG970332">
    <property type="protein sequence ID" value="CEF73423.1"/>
    <property type="molecule type" value="Genomic_DNA"/>
</dbReference>
<name>I1S512_GIBZE</name>
<keyword evidence="4" id="KW-1185">Reference proteome</keyword>
<dbReference type="EnsemblFungi" id="CEF73423">
    <property type="protein sequence ID" value="CEF73423"/>
    <property type="gene ID" value="FGRRES_11930"/>
</dbReference>
<dbReference type="Proteomes" id="UP000070720">
    <property type="component" value="Chromosome 1"/>
</dbReference>